<name>A0ABR1PB96_DIAER</name>
<evidence type="ECO:0000256" key="1">
    <source>
        <dbReference type="ARBA" id="ARBA00003747"/>
    </source>
</evidence>
<accession>A0ABR1PB96</accession>
<organism evidence="11 12">
    <name type="scientific">Diaporthe eres</name>
    <name type="common">Phomopsis oblonga</name>
    <dbReference type="NCBI Taxonomy" id="83184"/>
    <lineage>
        <taxon>Eukaryota</taxon>
        <taxon>Fungi</taxon>
        <taxon>Dikarya</taxon>
        <taxon>Ascomycota</taxon>
        <taxon>Pezizomycotina</taxon>
        <taxon>Sordariomycetes</taxon>
        <taxon>Sordariomycetidae</taxon>
        <taxon>Diaporthales</taxon>
        <taxon>Diaporthaceae</taxon>
        <taxon>Diaporthe</taxon>
        <taxon>Diaporthe eres species complex</taxon>
    </lineage>
</organism>
<comment type="catalytic activity">
    <reaction evidence="9">
        <text>L-seryl-[protein] + ATP = O-phospho-L-seryl-[protein] + ADP + H(+)</text>
        <dbReference type="Rhea" id="RHEA:17989"/>
        <dbReference type="Rhea" id="RHEA-COMP:9863"/>
        <dbReference type="Rhea" id="RHEA-COMP:11604"/>
        <dbReference type="ChEBI" id="CHEBI:15378"/>
        <dbReference type="ChEBI" id="CHEBI:29999"/>
        <dbReference type="ChEBI" id="CHEBI:30616"/>
        <dbReference type="ChEBI" id="CHEBI:83421"/>
        <dbReference type="ChEBI" id="CHEBI:456216"/>
        <dbReference type="EC" id="2.7.11.1"/>
    </reaction>
</comment>
<sequence>MINPDWRFWSPSGEISTGGPSKWYIFDTDQRRMIVVTMDDEQDEEDLAIQHLRRHVDDLDPKVYEIHVSDDGDLLSTSSNPEDDRMEAVNYPLLSHFGNPDSVKTIHRRDLRELNRVQPEVDIVAYTAPSKDGNHQETLVFKYICLPQSIEFRWDEMQISMRLPPHPNIVPLDRVITEELEGRPVVLGFTTRFIPGGTVCDNVSRVFKLKYLKQLLNVIDDLNLRYGIEHQDVAPRNLLVDEDADNLLLFDFNYSGPVGGEPRPNGGLRYEEDRNDVKGVIFTLYEIITQDAHFRRVQHAEQNSDDVFNMEAWAQHPDVNLDHPVADYRAMLNEWVGARARGPKVTVYTEAPEYIEWPDLGQPPKNYVVKSEDYPVDHPINSPRWGYPRNMAWDAGLDVVCWERPSQNSIKKGTYVLTTGEVVEETGPVPKSK</sequence>
<dbReference type="Proteomes" id="UP001430848">
    <property type="component" value="Unassembled WGS sequence"/>
</dbReference>
<protein>
    <recommendedName>
        <fullName evidence="5">EKC/KEOPS complex subunit BUD32</fullName>
        <ecNumber evidence="3">2.7.11.1</ecNumber>
    </recommendedName>
    <alternativeName>
        <fullName evidence="6 7">Atypical Serine/threonine protein kinase BUD32</fullName>
    </alternativeName>
    <alternativeName>
        <fullName evidence="4">EKC/KEOPS complex subunit bud32</fullName>
    </alternativeName>
</protein>
<evidence type="ECO:0000256" key="9">
    <source>
        <dbReference type="ARBA" id="ARBA00048679"/>
    </source>
</evidence>
<comment type="caution">
    <text evidence="11">The sequence shown here is derived from an EMBL/GenBank/DDBJ whole genome shotgun (WGS) entry which is preliminary data.</text>
</comment>
<reference evidence="11 12" key="1">
    <citation type="submission" date="2024-02" db="EMBL/GenBank/DDBJ databases">
        <title>De novo assembly and annotation of 12 fungi associated with fruit tree decline syndrome in Ontario, Canada.</title>
        <authorList>
            <person name="Sulman M."/>
            <person name="Ellouze W."/>
            <person name="Ilyukhin E."/>
        </authorList>
    </citation>
    <scope>NUCLEOTIDE SEQUENCE [LARGE SCALE GENOMIC DNA]</scope>
    <source>
        <strain evidence="11 12">M169</strain>
    </source>
</reference>
<dbReference type="InterPro" id="IPR011009">
    <property type="entry name" value="Kinase-like_dom_sf"/>
</dbReference>
<dbReference type="PROSITE" id="PS50011">
    <property type="entry name" value="PROTEIN_KINASE_DOM"/>
    <property type="match status" value="1"/>
</dbReference>
<evidence type="ECO:0000256" key="2">
    <source>
        <dbReference type="ARBA" id="ARBA00011534"/>
    </source>
</evidence>
<feature type="domain" description="Protein kinase" evidence="10">
    <location>
        <begin position="91"/>
        <end position="433"/>
    </location>
</feature>
<dbReference type="EMBL" id="JAKNSF020000023">
    <property type="protein sequence ID" value="KAK7731243.1"/>
    <property type="molecule type" value="Genomic_DNA"/>
</dbReference>
<dbReference type="InterPro" id="IPR008266">
    <property type="entry name" value="Tyr_kinase_AS"/>
</dbReference>
<evidence type="ECO:0000259" key="10">
    <source>
        <dbReference type="PROSITE" id="PS50011"/>
    </source>
</evidence>
<dbReference type="InterPro" id="IPR000719">
    <property type="entry name" value="Prot_kinase_dom"/>
</dbReference>
<dbReference type="EC" id="2.7.11.1" evidence="3"/>
<gene>
    <name evidence="11" type="ORF">SLS63_005518</name>
</gene>
<evidence type="ECO:0000256" key="3">
    <source>
        <dbReference type="ARBA" id="ARBA00012513"/>
    </source>
</evidence>
<evidence type="ECO:0000256" key="4">
    <source>
        <dbReference type="ARBA" id="ARBA00013948"/>
    </source>
</evidence>
<evidence type="ECO:0000313" key="12">
    <source>
        <dbReference type="Proteomes" id="UP001430848"/>
    </source>
</evidence>
<proteinExistence type="predicted"/>
<dbReference type="SUPFAM" id="SSF56112">
    <property type="entry name" value="Protein kinase-like (PK-like)"/>
    <property type="match status" value="1"/>
</dbReference>
<evidence type="ECO:0000256" key="8">
    <source>
        <dbReference type="ARBA" id="ARBA00047899"/>
    </source>
</evidence>
<comment type="catalytic activity">
    <reaction evidence="8">
        <text>L-threonyl-[protein] + ATP = O-phospho-L-threonyl-[protein] + ADP + H(+)</text>
        <dbReference type="Rhea" id="RHEA:46608"/>
        <dbReference type="Rhea" id="RHEA-COMP:11060"/>
        <dbReference type="Rhea" id="RHEA-COMP:11605"/>
        <dbReference type="ChEBI" id="CHEBI:15378"/>
        <dbReference type="ChEBI" id="CHEBI:30013"/>
        <dbReference type="ChEBI" id="CHEBI:30616"/>
        <dbReference type="ChEBI" id="CHEBI:61977"/>
        <dbReference type="ChEBI" id="CHEBI:456216"/>
        <dbReference type="EC" id="2.7.11.1"/>
    </reaction>
</comment>
<comment type="subunit">
    <text evidence="2">Component of the EKC/KEOPS complex composed of at least BUD32, CGI121, GON7, KAE1 and PCC1; the whole complex dimerizes.</text>
</comment>
<evidence type="ECO:0000313" key="11">
    <source>
        <dbReference type="EMBL" id="KAK7731243.1"/>
    </source>
</evidence>
<dbReference type="Gene3D" id="1.10.510.10">
    <property type="entry name" value="Transferase(Phosphotransferase) domain 1"/>
    <property type="match status" value="1"/>
</dbReference>
<evidence type="ECO:0000256" key="5">
    <source>
        <dbReference type="ARBA" id="ARBA00019973"/>
    </source>
</evidence>
<comment type="function">
    <text evidence="1">Component of the EKC/KEOPS complex that is required for the formation of a threonylcarbamoyl group on adenosine at position 37 (t(6)A37) in tRNAs that read codons beginning with adenine. The complex is probably involved in the transfer of the threonylcarbamoyl moiety of threonylcarbamoyl-AMP (TC-AMP) to the N6 group of A37. BUD32 has ATPase activity in the context of the EKC/KEOPS complex and likely plays a supporting role to the catalytic subunit KAE1. The EKC/KEOPS complex also promotes both telomere uncapping and telomere elongation. The complex is required for efficient recruitment of transcriptional coactivators.</text>
</comment>
<keyword evidence="12" id="KW-1185">Reference proteome</keyword>
<dbReference type="PROSITE" id="PS00109">
    <property type="entry name" value="PROTEIN_KINASE_TYR"/>
    <property type="match status" value="1"/>
</dbReference>
<evidence type="ECO:0000256" key="6">
    <source>
        <dbReference type="ARBA" id="ARBA00030980"/>
    </source>
</evidence>
<evidence type="ECO:0000256" key="7">
    <source>
        <dbReference type="ARBA" id="ARBA00033194"/>
    </source>
</evidence>